<sequence length="345" mass="35644">MADKKKLTVAEMLAAARAVDGGAAKPADAPPSAEAPPAAATSPTESAAAPASPAAPIKPAVGPGGARPSVADMLAAARANKGGAAPAPAEPAAAAPKPKPVAAAAKPAEPAAPAEPRDTASILGAARKGEKAGPISKAEAAAKAPAPAPPKPTIVVPPMPVKPDYAKPKVAVAAKAIDDEADRRDFVGIMLAVGFWMVGIIGGLWTLLTVKFMFPNVLREPPSKFKVGFPDAFPSGQVQEKFKAQFGIWVVNAEYNGQQQIVALKSVCTHLGCTPNWLEAEQKFKCPCHGSGFYKDGINFEGPAPRPLERYAIRLADDGQIEVDKSRTFQEEMGAWTDPGSFIPV</sequence>
<dbReference type="InterPro" id="IPR036922">
    <property type="entry name" value="Rieske_2Fe-2S_sf"/>
</dbReference>
<dbReference type="AlphaFoldDB" id="A0A5K7XF69"/>
<evidence type="ECO:0000256" key="3">
    <source>
        <dbReference type="ARBA" id="ARBA00023004"/>
    </source>
</evidence>
<dbReference type="SUPFAM" id="SSF50022">
    <property type="entry name" value="ISP domain"/>
    <property type="match status" value="1"/>
</dbReference>
<feature type="transmembrane region" description="Helical" evidence="8">
    <location>
        <begin position="186"/>
        <end position="210"/>
    </location>
</feature>
<feature type="compositionally biased region" description="Low complexity" evidence="7">
    <location>
        <begin position="132"/>
        <end position="145"/>
    </location>
</feature>
<keyword evidence="1" id="KW-0001">2Fe-2S</keyword>
<keyword evidence="8" id="KW-0812">Transmembrane</keyword>
<gene>
    <name evidence="10" type="ORF">PLANPX_4647</name>
</gene>
<dbReference type="Pfam" id="PF00355">
    <property type="entry name" value="Rieske"/>
    <property type="match status" value="1"/>
</dbReference>
<dbReference type="Gene3D" id="2.102.10.10">
    <property type="entry name" value="Rieske [2Fe-2S] iron-sulphur domain"/>
    <property type="match status" value="1"/>
</dbReference>
<proteinExistence type="predicted"/>
<dbReference type="CDD" id="cd03467">
    <property type="entry name" value="Rieske"/>
    <property type="match status" value="1"/>
</dbReference>
<dbReference type="PRINTS" id="PR00162">
    <property type="entry name" value="RIESKE"/>
</dbReference>
<dbReference type="GO" id="GO:0016020">
    <property type="term" value="C:membrane"/>
    <property type="evidence" value="ECO:0007669"/>
    <property type="project" value="InterPro"/>
</dbReference>
<evidence type="ECO:0000313" key="10">
    <source>
        <dbReference type="EMBL" id="BBO35035.1"/>
    </source>
</evidence>
<reference evidence="11" key="1">
    <citation type="submission" date="2019-10" db="EMBL/GenBank/DDBJ databases">
        <title>Lacipirellula parvula gen. nov., sp. nov., representing a lineage of planctomycetes widespread in freshwater anoxic habitats, and description of the family Lacipirellulaceae.</title>
        <authorList>
            <person name="Dedysh S.N."/>
            <person name="Kulichevskaya I.S."/>
            <person name="Beletsky A.V."/>
            <person name="Rakitin A.L."/>
            <person name="Mardanov A.V."/>
            <person name="Ivanova A.A."/>
            <person name="Saltykova V.X."/>
            <person name="Rijpstra W.I.C."/>
            <person name="Sinninghe Damste J.S."/>
            <person name="Ravin N.V."/>
        </authorList>
    </citation>
    <scope>NUCLEOTIDE SEQUENCE [LARGE SCALE GENOMIC DNA]</scope>
    <source>
        <strain evidence="11">PX69</strain>
    </source>
</reference>
<evidence type="ECO:0000256" key="7">
    <source>
        <dbReference type="SAM" id="MobiDB-lite"/>
    </source>
</evidence>
<dbReference type="PANTHER" id="PTHR10134">
    <property type="entry name" value="CYTOCHROME B-C1 COMPLEX SUBUNIT RIESKE, MITOCHONDRIAL"/>
    <property type="match status" value="1"/>
</dbReference>
<evidence type="ECO:0000256" key="6">
    <source>
        <dbReference type="ARBA" id="ARBA00034078"/>
    </source>
</evidence>
<keyword evidence="10" id="KW-0560">Oxidoreductase</keyword>
<evidence type="ECO:0000256" key="1">
    <source>
        <dbReference type="ARBA" id="ARBA00022714"/>
    </source>
</evidence>
<dbReference type="InterPro" id="IPR017941">
    <property type="entry name" value="Rieske_2Fe-2S"/>
</dbReference>
<keyword evidence="8" id="KW-1133">Transmembrane helix</keyword>
<evidence type="ECO:0000256" key="5">
    <source>
        <dbReference type="ARBA" id="ARBA00023157"/>
    </source>
</evidence>
<dbReference type="EC" id="1.10.2.2" evidence="10"/>
<keyword evidence="5" id="KW-1015">Disulfide bond</keyword>
<protein>
    <submittedName>
        <fullName evidence="10">Ubiquinol-cytochrome C reductase iron-sulfur subunit</fullName>
        <ecNumber evidence="10">1.10.2.2</ecNumber>
    </submittedName>
</protein>
<evidence type="ECO:0000256" key="2">
    <source>
        <dbReference type="ARBA" id="ARBA00022723"/>
    </source>
</evidence>
<dbReference type="GO" id="GO:0046872">
    <property type="term" value="F:metal ion binding"/>
    <property type="evidence" value="ECO:0007669"/>
    <property type="project" value="UniProtKB-KW"/>
</dbReference>
<dbReference type="InterPro" id="IPR014349">
    <property type="entry name" value="Rieske_Fe-S_prot"/>
</dbReference>
<feature type="region of interest" description="Disordered" evidence="7">
    <location>
        <begin position="19"/>
        <end position="155"/>
    </location>
</feature>
<dbReference type="PROSITE" id="PS51296">
    <property type="entry name" value="RIESKE"/>
    <property type="match status" value="1"/>
</dbReference>
<evidence type="ECO:0000259" key="9">
    <source>
        <dbReference type="PROSITE" id="PS51296"/>
    </source>
</evidence>
<evidence type="ECO:0000256" key="4">
    <source>
        <dbReference type="ARBA" id="ARBA00023014"/>
    </source>
</evidence>
<keyword evidence="3" id="KW-0408">Iron</keyword>
<dbReference type="KEGG" id="lpav:PLANPX_4647"/>
<keyword evidence="8" id="KW-0472">Membrane</keyword>
<dbReference type="GO" id="GO:0016491">
    <property type="term" value="F:oxidoreductase activity"/>
    <property type="evidence" value="ECO:0007669"/>
    <property type="project" value="UniProtKB-KW"/>
</dbReference>
<evidence type="ECO:0000256" key="8">
    <source>
        <dbReference type="SAM" id="Phobius"/>
    </source>
</evidence>
<dbReference type="EMBL" id="AP021861">
    <property type="protein sequence ID" value="BBO35035.1"/>
    <property type="molecule type" value="Genomic_DNA"/>
</dbReference>
<feature type="compositionally biased region" description="Low complexity" evidence="7">
    <location>
        <begin position="75"/>
        <end position="114"/>
    </location>
</feature>
<evidence type="ECO:0000313" key="11">
    <source>
        <dbReference type="Proteomes" id="UP000326837"/>
    </source>
</evidence>
<dbReference type="RefSeq" id="WP_198421776.1">
    <property type="nucleotide sequence ID" value="NZ_AP021861.1"/>
</dbReference>
<dbReference type="Proteomes" id="UP000326837">
    <property type="component" value="Chromosome"/>
</dbReference>
<keyword evidence="4" id="KW-0411">Iron-sulfur</keyword>
<dbReference type="InterPro" id="IPR005805">
    <property type="entry name" value="Rieske_Fe-S_prot_C"/>
</dbReference>
<feature type="compositionally biased region" description="Pro residues" evidence="7">
    <location>
        <begin position="146"/>
        <end position="155"/>
    </location>
</feature>
<keyword evidence="2" id="KW-0479">Metal-binding</keyword>
<dbReference type="GO" id="GO:0051537">
    <property type="term" value="F:2 iron, 2 sulfur cluster binding"/>
    <property type="evidence" value="ECO:0007669"/>
    <property type="project" value="UniProtKB-KW"/>
</dbReference>
<feature type="compositionally biased region" description="Low complexity" evidence="7">
    <location>
        <begin position="19"/>
        <end position="60"/>
    </location>
</feature>
<organism evidence="10 11">
    <name type="scientific">Lacipirellula parvula</name>
    <dbReference type="NCBI Taxonomy" id="2650471"/>
    <lineage>
        <taxon>Bacteria</taxon>
        <taxon>Pseudomonadati</taxon>
        <taxon>Planctomycetota</taxon>
        <taxon>Planctomycetia</taxon>
        <taxon>Pirellulales</taxon>
        <taxon>Lacipirellulaceae</taxon>
        <taxon>Lacipirellula</taxon>
    </lineage>
</organism>
<name>A0A5K7XF69_9BACT</name>
<comment type="cofactor">
    <cofactor evidence="6">
        <name>[2Fe-2S] cluster</name>
        <dbReference type="ChEBI" id="CHEBI:190135"/>
    </cofactor>
</comment>
<keyword evidence="11" id="KW-1185">Reference proteome</keyword>
<feature type="domain" description="Rieske" evidence="9">
    <location>
        <begin position="228"/>
        <end position="322"/>
    </location>
</feature>
<accession>A0A5K7XF69</accession>